<evidence type="ECO:0000313" key="3">
    <source>
        <dbReference type="Proteomes" id="UP000535491"/>
    </source>
</evidence>
<name>A0A7W2A7D4_9BACL</name>
<dbReference type="Proteomes" id="UP000535491">
    <property type="component" value="Unassembled WGS sequence"/>
</dbReference>
<evidence type="ECO:0000313" key="2">
    <source>
        <dbReference type="EMBL" id="MBA4493430.1"/>
    </source>
</evidence>
<dbReference type="AlphaFoldDB" id="A0A7W2A7D4"/>
<evidence type="ECO:0000259" key="1">
    <source>
        <dbReference type="Pfam" id="PF13240"/>
    </source>
</evidence>
<keyword evidence="3" id="KW-1185">Reference proteome</keyword>
<organism evidence="2 3">
    <name type="scientific">Paenactinomyces guangxiensis</name>
    <dbReference type="NCBI Taxonomy" id="1490290"/>
    <lineage>
        <taxon>Bacteria</taxon>
        <taxon>Bacillati</taxon>
        <taxon>Bacillota</taxon>
        <taxon>Bacilli</taxon>
        <taxon>Bacillales</taxon>
        <taxon>Thermoactinomycetaceae</taxon>
        <taxon>Paenactinomyces</taxon>
    </lineage>
</organism>
<protein>
    <submittedName>
        <fullName evidence="2">Zinc-ribbon domain-containing protein</fullName>
    </submittedName>
</protein>
<dbReference type="InterPro" id="IPR026870">
    <property type="entry name" value="Zinc_ribbon_dom"/>
</dbReference>
<comment type="caution">
    <text evidence="2">The sequence shown here is derived from an EMBL/GenBank/DDBJ whole genome shotgun (WGS) entry which is preliminary data.</text>
</comment>
<feature type="domain" description="Zinc-ribbon" evidence="1">
    <location>
        <begin position="52"/>
        <end position="69"/>
    </location>
</feature>
<sequence>MPNNKYETDDLGRLKQCAYCQEPNALEDDHEARHCIYCGYSLVNHCTNTNFCGKTVPPNAAYCPYCGTETHFLLSKLVEPKRKKNYIDEIPF</sequence>
<dbReference type="RefSeq" id="WP_181750659.1">
    <property type="nucleotide sequence ID" value="NZ_JACEIQ010000002.1"/>
</dbReference>
<dbReference type="EMBL" id="JACEIQ010000002">
    <property type="protein sequence ID" value="MBA4493430.1"/>
    <property type="molecule type" value="Genomic_DNA"/>
</dbReference>
<accession>A0A7W2A7D4</accession>
<reference evidence="2 3" key="1">
    <citation type="submission" date="2020-07" db="EMBL/GenBank/DDBJ databases">
        <authorList>
            <person name="Feng H."/>
        </authorList>
    </citation>
    <scope>NUCLEOTIDE SEQUENCE [LARGE SCALE GENOMIC DNA]</scope>
    <source>
        <strain evidence="3">s-10</strain>
    </source>
</reference>
<dbReference type="Pfam" id="PF13240">
    <property type="entry name" value="Zn_Ribbon_1"/>
    <property type="match status" value="1"/>
</dbReference>
<proteinExistence type="predicted"/>
<gene>
    <name evidence="2" type="ORF">H1191_03810</name>
</gene>